<evidence type="ECO:0008006" key="3">
    <source>
        <dbReference type="Google" id="ProtNLM"/>
    </source>
</evidence>
<dbReference type="Proteomes" id="UP000518288">
    <property type="component" value="Unassembled WGS sequence"/>
</dbReference>
<dbReference type="AlphaFoldDB" id="A0A7Y9UI82"/>
<dbReference type="RefSeq" id="WP_179632435.1">
    <property type="nucleotide sequence ID" value="NZ_JACCFH010000001.1"/>
</dbReference>
<keyword evidence="2" id="KW-1185">Reference proteome</keyword>
<reference evidence="1 2" key="1">
    <citation type="submission" date="2020-07" db="EMBL/GenBank/DDBJ databases">
        <title>Genomic Encyclopedia of Archaeal and Bacterial Type Strains, Phase II (KMG-II): from individual species to whole genera.</title>
        <authorList>
            <person name="Goeker M."/>
        </authorList>
    </citation>
    <scope>NUCLEOTIDE SEQUENCE [LARGE SCALE GENOMIC DNA]</scope>
    <source>
        <strain evidence="1 2">DSM 21226</strain>
    </source>
</reference>
<sequence>MDDLRILVARLGWPSTAARWWTMQELAARLGAPVSKAATEAALLEFLGTRKLEAEVVEALVVFWMAAQAHGYEANPKLAESIPKTSILSELMLESLGLWADTPDEGLEEVPEDFEIPQDFNGVQGADLPRMFRTSMTELEAATRLPFVRQMAFEWSMNIGAYPDAPFQGDPWHFSRPLGDGFSGQISSRTALRMISAYHRTLAVAEAFWGMPADTAEDRALLALPVHPTLALLRPRRPAWFPGRTEFDGDDEAIGGAVRSLVERVQLERPGDELMAFSSPVVMSMDRCVEVSVVRWAQAAGGSVADTGLAEHLKDLRRTGELLASDFQEPLDTTTVLESPAPHEIADEESKAWPLAKPLDFNRLGYLQHDLYPGRLFLPTMPGRGQLEVMPCGGVLEVKSGSEVVADLCYWNAGWGSVRPMQFDGNCGMALVSRGTAYRTSPDEAAQEVRSFYFWRVRTLDEKSGFGGFEEKLTYGVTFV</sequence>
<dbReference type="EMBL" id="JACCFH010000001">
    <property type="protein sequence ID" value="NYG31440.1"/>
    <property type="molecule type" value="Genomic_DNA"/>
</dbReference>
<organism evidence="1 2">
    <name type="scientific">Sphaerotilus montanus</name>
    <dbReference type="NCBI Taxonomy" id="522889"/>
    <lineage>
        <taxon>Bacteria</taxon>
        <taxon>Pseudomonadati</taxon>
        <taxon>Pseudomonadota</taxon>
        <taxon>Betaproteobacteria</taxon>
        <taxon>Burkholderiales</taxon>
        <taxon>Sphaerotilaceae</taxon>
        <taxon>Sphaerotilus</taxon>
    </lineage>
</organism>
<comment type="caution">
    <text evidence="1">The sequence shown here is derived from an EMBL/GenBank/DDBJ whole genome shotgun (WGS) entry which is preliminary data.</text>
</comment>
<gene>
    <name evidence="1" type="ORF">BDD16_000426</name>
</gene>
<accession>A0A7Y9UI82</accession>
<proteinExistence type="predicted"/>
<name>A0A7Y9UI82_9BURK</name>
<protein>
    <recommendedName>
        <fullName evidence="3">Multidrug DMT transporter permease</fullName>
    </recommendedName>
</protein>
<evidence type="ECO:0000313" key="1">
    <source>
        <dbReference type="EMBL" id="NYG31440.1"/>
    </source>
</evidence>
<evidence type="ECO:0000313" key="2">
    <source>
        <dbReference type="Proteomes" id="UP000518288"/>
    </source>
</evidence>